<accession>A0A852WP78</accession>
<organism evidence="6 7">
    <name type="scientific">Pedococcus badiiscoriae</name>
    <dbReference type="NCBI Taxonomy" id="642776"/>
    <lineage>
        <taxon>Bacteria</taxon>
        <taxon>Bacillati</taxon>
        <taxon>Actinomycetota</taxon>
        <taxon>Actinomycetes</taxon>
        <taxon>Micrococcales</taxon>
        <taxon>Intrasporangiaceae</taxon>
        <taxon>Pedococcus</taxon>
    </lineage>
</organism>
<feature type="coiled-coil region" evidence="1">
    <location>
        <begin position="220"/>
        <end position="247"/>
    </location>
</feature>
<keyword evidence="7" id="KW-1185">Reference proteome</keyword>
<keyword evidence="1" id="KW-0175">Coiled coil</keyword>
<comment type="caution">
    <text evidence="6">The sequence shown here is derived from an EMBL/GenBank/DDBJ whole genome shotgun (WGS) entry which is preliminary data.</text>
</comment>
<feature type="region of interest" description="Disordered" evidence="2">
    <location>
        <begin position="52"/>
        <end position="74"/>
    </location>
</feature>
<evidence type="ECO:0000256" key="4">
    <source>
        <dbReference type="SAM" id="SignalP"/>
    </source>
</evidence>
<keyword evidence="3" id="KW-0812">Transmembrane</keyword>
<keyword evidence="3" id="KW-0472">Membrane</keyword>
<sequence>MFPVSPHRSTAAIGAALLATLALAACGGGGSSTSSAHSAASVMNGANESVGRGASVPSAVGAPAGGDSAKPAAGAGTGVTRANLAANLAATQDSLARRATIALQVTNIGQAVAKVRATTAAAQGIVLSENVGTTNSDVPLVESSTVTATTYAEITISVPSSELDGVLSDLGSVGTVIRSTSSSEDVGAQIVDTASRLDTMRASVERVRAFLQSAKDLTQIVTLEAELTRRQSDLEALEAQLASLKGSVARSPVQISLTTEPNVIVVKPHEAGFLAGLKSGWDAFTGSATVLLTIVGAVVPFLVVVALIGLPVWWYLRRRRVATPPPAVLPQ</sequence>
<evidence type="ECO:0000256" key="3">
    <source>
        <dbReference type="SAM" id="Phobius"/>
    </source>
</evidence>
<name>A0A852WP78_9MICO</name>
<reference evidence="6 7" key="1">
    <citation type="submission" date="2020-07" db="EMBL/GenBank/DDBJ databases">
        <title>Sequencing the genomes of 1000 actinobacteria strains.</title>
        <authorList>
            <person name="Klenk H.-P."/>
        </authorList>
    </citation>
    <scope>NUCLEOTIDE SEQUENCE [LARGE SCALE GENOMIC DNA]</scope>
    <source>
        <strain evidence="6 7">DSM 23987</strain>
    </source>
</reference>
<protein>
    <recommendedName>
        <fullName evidence="5">DUF4349 domain-containing protein</fullName>
    </recommendedName>
</protein>
<feature type="transmembrane region" description="Helical" evidence="3">
    <location>
        <begin position="290"/>
        <end position="316"/>
    </location>
</feature>
<dbReference type="AlphaFoldDB" id="A0A852WP78"/>
<proteinExistence type="predicted"/>
<keyword evidence="3" id="KW-1133">Transmembrane helix</keyword>
<dbReference type="EMBL" id="JACCAB010000001">
    <property type="protein sequence ID" value="NYG08684.1"/>
    <property type="molecule type" value="Genomic_DNA"/>
</dbReference>
<evidence type="ECO:0000256" key="2">
    <source>
        <dbReference type="SAM" id="MobiDB-lite"/>
    </source>
</evidence>
<evidence type="ECO:0000313" key="6">
    <source>
        <dbReference type="EMBL" id="NYG08684.1"/>
    </source>
</evidence>
<gene>
    <name evidence="6" type="ORF">BJ986_003171</name>
</gene>
<feature type="signal peptide" evidence="4">
    <location>
        <begin position="1"/>
        <end position="24"/>
    </location>
</feature>
<feature type="chain" id="PRO_5038625699" description="DUF4349 domain-containing protein" evidence="4">
    <location>
        <begin position="25"/>
        <end position="331"/>
    </location>
</feature>
<feature type="domain" description="DUF4349" evidence="5">
    <location>
        <begin position="95"/>
        <end position="314"/>
    </location>
</feature>
<evidence type="ECO:0000256" key="1">
    <source>
        <dbReference type="SAM" id="Coils"/>
    </source>
</evidence>
<keyword evidence="4" id="KW-0732">Signal</keyword>
<dbReference type="Proteomes" id="UP000573599">
    <property type="component" value="Unassembled WGS sequence"/>
</dbReference>
<dbReference type="InterPro" id="IPR025645">
    <property type="entry name" value="DUF4349"/>
</dbReference>
<evidence type="ECO:0000259" key="5">
    <source>
        <dbReference type="Pfam" id="PF14257"/>
    </source>
</evidence>
<dbReference type="RefSeq" id="WP_179423288.1">
    <property type="nucleotide sequence ID" value="NZ_JACCAB010000001.1"/>
</dbReference>
<evidence type="ECO:0000313" key="7">
    <source>
        <dbReference type="Proteomes" id="UP000573599"/>
    </source>
</evidence>
<dbReference type="Pfam" id="PF14257">
    <property type="entry name" value="DUF4349"/>
    <property type="match status" value="1"/>
</dbReference>